<organism evidence="1 2">
    <name type="scientific">Hyphobacterium marinum</name>
    <dbReference type="NCBI Taxonomy" id="3116574"/>
    <lineage>
        <taxon>Bacteria</taxon>
        <taxon>Pseudomonadati</taxon>
        <taxon>Pseudomonadota</taxon>
        <taxon>Alphaproteobacteria</taxon>
        <taxon>Maricaulales</taxon>
        <taxon>Maricaulaceae</taxon>
        <taxon>Hyphobacterium</taxon>
    </lineage>
</organism>
<dbReference type="SMART" id="SM00855">
    <property type="entry name" value="PGAM"/>
    <property type="match status" value="1"/>
</dbReference>
<dbReference type="InterPro" id="IPR029033">
    <property type="entry name" value="His_PPase_superfam"/>
</dbReference>
<dbReference type="Proteomes" id="UP001310692">
    <property type="component" value="Unassembled WGS sequence"/>
</dbReference>
<dbReference type="EMBL" id="JAZDRO010000001">
    <property type="protein sequence ID" value="MEE2565877.1"/>
    <property type="molecule type" value="Genomic_DNA"/>
</dbReference>
<name>A0ABU7LX73_9PROT</name>
<dbReference type="SUPFAM" id="SSF53254">
    <property type="entry name" value="Phosphoglycerate mutase-like"/>
    <property type="match status" value="1"/>
</dbReference>
<evidence type="ECO:0000313" key="2">
    <source>
        <dbReference type="Proteomes" id="UP001310692"/>
    </source>
</evidence>
<dbReference type="RefSeq" id="WP_330195408.1">
    <property type="nucleotide sequence ID" value="NZ_JAZDRO010000001.1"/>
</dbReference>
<reference evidence="1 2" key="1">
    <citation type="submission" date="2024-01" db="EMBL/GenBank/DDBJ databases">
        <title>Hyphobacterium bacterium isolated from marine sediment.</title>
        <authorList>
            <person name="Zhao S."/>
        </authorList>
    </citation>
    <scope>NUCLEOTIDE SEQUENCE [LARGE SCALE GENOMIC DNA]</scope>
    <source>
        <strain evidence="1 2">Y60-23</strain>
    </source>
</reference>
<accession>A0ABU7LX73</accession>
<keyword evidence="2" id="KW-1185">Reference proteome</keyword>
<comment type="caution">
    <text evidence="1">The sequence shown here is derived from an EMBL/GenBank/DDBJ whole genome shotgun (WGS) entry which is preliminary data.</text>
</comment>
<sequence length="161" mass="16752">MAHLILVRHAKAIDRMDADDDFERGLTPRGLEDARQAGEAVATSGIAIGLALVSPSARTLQTFQAMSPLIGDPPRHSPMALYHASPDFLRRAAAEALAETDCVLLVGHNPGIGTLALDLAFDAGAGHRMPDGYPTSAVTVFTVDGPGLGRAGLVAIHNPKG</sequence>
<evidence type="ECO:0000313" key="1">
    <source>
        <dbReference type="EMBL" id="MEE2565877.1"/>
    </source>
</evidence>
<dbReference type="Pfam" id="PF00300">
    <property type="entry name" value="His_Phos_1"/>
    <property type="match status" value="1"/>
</dbReference>
<protein>
    <submittedName>
        <fullName evidence="1">Histidine phosphatase family protein</fullName>
    </submittedName>
</protein>
<proteinExistence type="predicted"/>
<dbReference type="CDD" id="cd07067">
    <property type="entry name" value="HP_PGM_like"/>
    <property type="match status" value="1"/>
</dbReference>
<dbReference type="InterPro" id="IPR013078">
    <property type="entry name" value="His_Pase_superF_clade-1"/>
</dbReference>
<dbReference type="Gene3D" id="3.40.50.1240">
    <property type="entry name" value="Phosphoglycerate mutase-like"/>
    <property type="match status" value="1"/>
</dbReference>
<gene>
    <name evidence="1" type="ORF">V0U35_04230</name>
</gene>